<accession>A0A926I966</accession>
<evidence type="ECO:0000313" key="2">
    <source>
        <dbReference type="Proteomes" id="UP000610862"/>
    </source>
</evidence>
<dbReference type="InterPro" id="IPR014975">
    <property type="entry name" value="DUF1836"/>
</dbReference>
<organism evidence="1 2">
    <name type="scientific">Lentihominibacter hominis</name>
    <dbReference type="NCBI Taxonomy" id="2763645"/>
    <lineage>
        <taxon>Bacteria</taxon>
        <taxon>Bacillati</taxon>
        <taxon>Bacillota</taxon>
        <taxon>Clostridia</taxon>
        <taxon>Peptostreptococcales</taxon>
        <taxon>Anaerovoracaceae</taxon>
        <taxon>Lentihominibacter</taxon>
    </lineage>
</organism>
<dbReference type="PANTHER" id="PTHR40056:SF1">
    <property type="entry name" value="DUF1836 DOMAIN-CONTAINING PROTEIN"/>
    <property type="match status" value="1"/>
</dbReference>
<dbReference type="Gene3D" id="1.10.1660.10">
    <property type="match status" value="1"/>
</dbReference>
<sequence>MKISKDMNLWEKPIVSSKIPEIDLYMDQLLSLTSEKEVTKTMINNYSKEHLIKPLKGKKYSKEQIIQILFIMNLKQNIPLSDIKGLMPQQEDAVDYRKVYDFCEAEDGRLSEAAEEFVNRHIKCGEDLSEDEQALAAAMMLSSCCKYFKNICEKLSDGGDK</sequence>
<reference evidence="1" key="1">
    <citation type="submission" date="2020-08" db="EMBL/GenBank/DDBJ databases">
        <title>Genome public.</title>
        <authorList>
            <person name="Liu C."/>
            <person name="Sun Q."/>
        </authorList>
    </citation>
    <scope>NUCLEOTIDE SEQUENCE</scope>
    <source>
        <strain evidence="1">NSJ-24</strain>
    </source>
</reference>
<name>A0A926I966_9FIRM</name>
<protein>
    <submittedName>
        <fullName evidence="1">DUF1836 domain-containing protein</fullName>
    </submittedName>
</protein>
<evidence type="ECO:0000313" key="1">
    <source>
        <dbReference type="EMBL" id="MBC8567828.1"/>
    </source>
</evidence>
<keyword evidence="2" id="KW-1185">Reference proteome</keyword>
<dbReference type="PANTHER" id="PTHR40056">
    <property type="entry name" value="HYPOTHETICAL CYTOSOLIC PROTEIN"/>
    <property type="match status" value="1"/>
</dbReference>
<proteinExistence type="predicted"/>
<gene>
    <name evidence="1" type="ORF">H8692_03490</name>
</gene>
<dbReference type="Pfam" id="PF08876">
    <property type="entry name" value="DUF1836"/>
    <property type="match status" value="1"/>
</dbReference>
<dbReference type="RefSeq" id="WP_177270896.1">
    <property type="nucleotide sequence ID" value="NZ_JACRTA010000001.1"/>
</dbReference>
<dbReference type="EMBL" id="JACRTA010000001">
    <property type="protein sequence ID" value="MBC8567828.1"/>
    <property type="molecule type" value="Genomic_DNA"/>
</dbReference>
<comment type="caution">
    <text evidence="1">The sequence shown here is derived from an EMBL/GenBank/DDBJ whole genome shotgun (WGS) entry which is preliminary data.</text>
</comment>
<dbReference type="AlphaFoldDB" id="A0A926I966"/>
<dbReference type="Proteomes" id="UP000610862">
    <property type="component" value="Unassembled WGS sequence"/>
</dbReference>